<evidence type="ECO:0000256" key="1">
    <source>
        <dbReference type="SAM" id="MobiDB-lite"/>
    </source>
</evidence>
<feature type="compositionally biased region" description="Low complexity" evidence="1">
    <location>
        <begin position="37"/>
        <end position="71"/>
    </location>
</feature>
<feature type="compositionally biased region" description="Polar residues" evidence="1">
    <location>
        <begin position="115"/>
        <end position="152"/>
    </location>
</feature>
<dbReference type="Proteomes" id="UP000095282">
    <property type="component" value="Unplaced"/>
</dbReference>
<feature type="region of interest" description="Disordered" evidence="1">
    <location>
        <begin position="108"/>
        <end position="208"/>
    </location>
</feature>
<evidence type="ECO:0000313" key="2">
    <source>
        <dbReference type="Proteomes" id="UP000095282"/>
    </source>
</evidence>
<name>A0A1I7TML3_9PELO</name>
<feature type="compositionally biased region" description="Polar residues" evidence="1">
    <location>
        <begin position="183"/>
        <end position="208"/>
    </location>
</feature>
<proteinExistence type="predicted"/>
<sequence length="476" mass="53504">MFAGNMNNSENGQSSGQRYSLQDYAPIDPLNNVFGFPQAVQQQSASQQGQQPGPSNVARHTQPSTSSHSQSGQNRSHPDRPAVQIQQQYGVRNLSTAEYRRDYERAAPYIPTPINGPSTNTASSAPQPYQHQAQNTSRNIDQASSNRPLATHQQQQQHSHRPSNSSSRGQSSSQPVQQQGSNTANNSTRASVKSGSAQNSSFNIPPQNVQRIVPPFPAPHNIPPGINVPPQIPGMVGNGAQRICMDPEIDVFSPPDPRWNTHLVFKNRPVTITDFANHVRINKMKIDKKAAVIIKSRLPPNDPDHIPFNDVSKHLRECEEMMRAEMQFQTRNPPIVPIPTGHFASQGIPPNIANIQGPLQARPTPQMMQQNPRAISHIVPPGIPHPIPPHFLQQHQQNQIDQSRMTREQIEHHQNMQRHFAMQQQHNFSLRIKCHITFTHNKFIRKLNESPLAEKQHDKRMLQHIHHNSQPCNNDN</sequence>
<feature type="region of interest" description="Disordered" evidence="1">
    <location>
        <begin position="1"/>
        <end position="95"/>
    </location>
</feature>
<dbReference type="eggNOG" id="ENOG502TKBR">
    <property type="taxonomic scope" value="Eukaryota"/>
</dbReference>
<organism evidence="2 3">
    <name type="scientific">Caenorhabditis tropicalis</name>
    <dbReference type="NCBI Taxonomy" id="1561998"/>
    <lineage>
        <taxon>Eukaryota</taxon>
        <taxon>Metazoa</taxon>
        <taxon>Ecdysozoa</taxon>
        <taxon>Nematoda</taxon>
        <taxon>Chromadorea</taxon>
        <taxon>Rhabditida</taxon>
        <taxon>Rhabditina</taxon>
        <taxon>Rhabditomorpha</taxon>
        <taxon>Rhabditoidea</taxon>
        <taxon>Rhabditidae</taxon>
        <taxon>Peloderinae</taxon>
        <taxon>Caenorhabditis</taxon>
    </lineage>
</organism>
<evidence type="ECO:0000313" key="3">
    <source>
        <dbReference type="WBParaSite" id="Csp11.Scaffold628.g7424.t1"/>
    </source>
</evidence>
<dbReference type="AlphaFoldDB" id="A0A1I7TML3"/>
<feature type="compositionally biased region" description="Polar residues" evidence="1">
    <location>
        <begin position="1"/>
        <end position="20"/>
    </location>
</feature>
<feature type="compositionally biased region" description="Low complexity" evidence="1">
    <location>
        <begin position="153"/>
        <end position="182"/>
    </location>
</feature>
<reference evidence="3" key="1">
    <citation type="submission" date="2016-11" db="UniProtKB">
        <authorList>
            <consortium name="WormBaseParasite"/>
        </authorList>
    </citation>
    <scope>IDENTIFICATION</scope>
</reference>
<feature type="compositionally biased region" description="Polar residues" evidence="1">
    <location>
        <begin position="84"/>
        <end position="95"/>
    </location>
</feature>
<keyword evidence="2" id="KW-1185">Reference proteome</keyword>
<dbReference type="WBParaSite" id="Csp11.Scaffold628.g7424.t1">
    <property type="protein sequence ID" value="Csp11.Scaffold628.g7424.t1"/>
    <property type="gene ID" value="Csp11.Scaffold628.g7424"/>
</dbReference>
<protein>
    <submittedName>
        <fullName evidence="3">GLTSCR1 domain-containing protein</fullName>
    </submittedName>
</protein>
<accession>A0A1I7TML3</accession>